<evidence type="ECO:0000313" key="1">
    <source>
        <dbReference type="EMBL" id="VAW44928.1"/>
    </source>
</evidence>
<gene>
    <name evidence="1" type="ORF">MNBD_GAMMA02-1370</name>
</gene>
<name>A0A3B0VMT0_9ZZZZ</name>
<reference evidence="1" key="1">
    <citation type="submission" date="2018-06" db="EMBL/GenBank/DDBJ databases">
        <authorList>
            <person name="Zhirakovskaya E."/>
        </authorList>
    </citation>
    <scope>NUCLEOTIDE SEQUENCE</scope>
</reference>
<accession>A0A3B0VMT0</accession>
<sequence length="64" mass="7486">MGEIDKQESKTVIRSLIYAYHPCWASVKIFSRNIFEENSSLFDDNNGKFWQTPAFPHDCMDAQQ</sequence>
<protein>
    <submittedName>
        <fullName evidence="1">Uncharacterized protein</fullName>
    </submittedName>
</protein>
<proteinExistence type="predicted"/>
<dbReference type="AlphaFoldDB" id="A0A3B0VMT0"/>
<organism evidence="1">
    <name type="scientific">hydrothermal vent metagenome</name>
    <dbReference type="NCBI Taxonomy" id="652676"/>
    <lineage>
        <taxon>unclassified sequences</taxon>
        <taxon>metagenomes</taxon>
        <taxon>ecological metagenomes</taxon>
    </lineage>
</organism>
<dbReference type="EMBL" id="UOFA01000147">
    <property type="protein sequence ID" value="VAW44928.1"/>
    <property type="molecule type" value="Genomic_DNA"/>
</dbReference>